<evidence type="ECO:0000313" key="2">
    <source>
        <dbReference type="Proteomes" id="UP000240608"/>
    </source>
</evidence>
<reference evidence="1 2" key="1">
    <citation type="submission" date="2018-03" db="EMBL/GenBank/DDBJ databases">
        <title>Cross-interface Injection: A General Nanoliter Liquid Handling Method Applied to Single Cells Genome Amplification Automated Nanoliter Liquid Handling Applied to Single Cell Multiple Displacement Amplification.</title>
        <authorList>
            <person name="Yun J."/>
            <person name="Xu P."/>
            <person name="Xu J."/>
            <person name="Dai X."/>
            <person name="Wang Y."/>
            <person name="Zheng X."/>
            <person name="Cao C."/>
            <person name="Yi Q."/>
            <person name="Zhu Y."/>
            <person name="Wang L."/>
            <person name="Dong Z."/>
            <person name="Huang Y."/>
            <person name="Huang L."/>
            <person name="Du W."/>
        </authorList>
    </citation>
    <scope>NUCLEOTIDE SEQUENCE [LARGE SCALE GENOMIC DNA]</scope>
    <source>
        <strain evidence="1 2">Z-D1-2</strain>
    </source>
</reference>
<protein>
    <recommendedName>
        <fullName evidence="3">PDZ domain-containing protein</fullName>
    </recommendedName>
</protein>
<dbReference type="SUPFAM" id="SSF50156">
    <property type="entry name" value="PDZ domain-like"/>
    <property type="match status" value="1"/>
</dbReference>
<dbReference type="EMBL" id="PYVU01000343">
    <property type="protein sequence ID" value="PTB91592.1"/>
    <property type="molecule type" value="Genomic_DNA"/>
</dbReference>
<organism evidence="1 2">
    <name type="scientific">Marivirga lumbricoides</name>
    <dbReference type="NCBI Taxonomy" id="1046115"/>
    <lineage>
        <taxon>Bacteria</taxon>
        <taxon>Pseudomonadati</taxon>
        <taxon>Bacteroidota</taxon>
        <taxon>Cytophagia</taxon>
        <taxon>Cytophagales</taxon>
        <taxon>Marivirgaceae</taxon>
        <taxon>Marivirga</taxon>
    </lineage>
</organism>
<sequence length="87" mass="9934">MGVRANDIFIKVNGTEVSLQNARMVIGTLSQQPIGYEYDLTVLRGDEEKEIKVKIIAKEEVKEHMFTIDEDASAEAKRLRAIWQKNI</sequence>
<dbReference type="AlphaFoldDB" id="A0A2T4DD02"/>
<comment type="caution">
    <text evidence="1">The sequence shown here is derived from an EMBL/GenBank/DDBJ whole genome shotgun (WGS) entry which is preliminary data.</text>
</comment>
<accession>A0A2T4DD02</accession>
<name>A0A2T4DD02_9BACT</name>
<dbReference type="Proteomes" id="UP000240608">
    <property type="component" value="Unassembled WGS sequence"/>
</dbReference>
<evidence type="ECO:0000313" key="1">
    <source>
        <dbReference type="EMBL" id="PTB91592.1"/>
    </source>
</evidence>
<dbReference type="Gene3D" id="2.30.42.10">
    <property type="match status" value="1"/>
</dbReference>
<proteinExistence type="predicted"/>
<dbReference type="InterPro" id="IPR036034">
    <property type="entry name" value="PDZ_sf"/>
</dbReference>
<evidence type="ECO:0008006" key="3">
    <source>
        <dbReference type="Google" id="ProtNLM"/>
    </source>
</evidence>
<gene>
    <name evidence="1" type="ORF">C9994_15265</name>
</gene>